<organism evidence="4 5">
    <name type="scientific">Cupriavidus yeoncheonensis</name>
    <dbReference type="NCBI Taxonomy" id="1462994"/>
    <lineage>
        <taxon>Bacteria</taxon>
        <taxon>Pseudomonadati</taxon>
        <taxon>Pseudomonadota</taxon>
        <taxon>Betaproteobacteria</taxon>
        <taxon>Burkholderiales</taxon>
        <taxon>Burkholderiaceae</taxon>
        <taxon>Cupriavidus</taxon>
    </lineage>
</organism>
<evidence type="ECO:0000259" key="3">
    <source>
        <dbReference type="Pfam" id="PF26109"/>
    </source>
</evidence>
<gene>
    <name evidence="4" type="ORF">LMG31506_05431</name>
</gene>
<dbReference type="Pfam" id="PF13280">
    <property type="entry name" value="WYL"/>
    <property type="match status" value="1"/>
</dbReference>
<dbReference type="Proteomes" id="UP000672934">
    <property type="component" value="Unassembled WGS sequence"/>
</dbReference>
<dbReference type="InterPro" id="IPR059019">
    <property type="entry name" value="WHD_CapW"/>
</dbReference>
<evidence type="ECO:0000259" key="1">
    <source>
        <dbReference type="Pfam" id="PF13280"/>
    </source>
</evidence>
<reference evidence="4" key="1">
    <citation type="submission" date="2021-03" db="EMBL/GenBank/DDBJ databases">
        <authorList>
            <person name="Peeters C."/>
        </authorList>
    </citation>
    <scope>NUCLEOTIDE SEQUENCE</scope>
    <source>
        <strain evidence="4">LMG 31506</strain>
    </source>
</reference>
<dbReference type="Pfam" id="PF26107">
    <property type="entry name" value="BrxR_CTD"/>
    <property type="match status" value="1"/>
</dbReference>
<feature type="domain" description="WYL" evidence="1">
    <location>
        <begin position="120"/>
        <end position="185"/>
    </location>
</feature>
<feature type="domain" description="DNA-binding transcriptional repressor CapW C-terminal dimerisation" evidence="2">
    <location>
        <begin position="207"/>
        <end position="275"/>
    </location>
</feature>
<accession>A0A916N6H3</accession>
<sequence>MGKALDMSQTQRERLSFLELRAFFTGELRRGDIEARFGVKPAAASRDLGLYRKIAPTNLDYDPAGRCYRPTEAFEPLHEFHAERVLAWLLQGFGDGLELGLGQAAPCEGPGRLIKPDMGLLATITRAMRAKRALEVSYLSLSSGLSRREIVPVALADNGLRWHVRAYDRGRERFSDFVLTRIAKAGMVEGTVADRELLPADEQWARIVDLELAPHPGIAQPKAIEADYGMQDGMLMIKARAALAGYVLRRWSIDSTADHRLDPTSHQLWLRNPQALYGVESAALAPGYAKTAAAIDV</sequence>
<dbReference type="InterPro" id="IPR026881">
    <property type="entry name" value="WYL_dom"/>
</dbReference>
<evidence type="ECO:0000259" key="2">
    <source>
        <dbReference type="Pfam" id="PF26107"/>
    </source>
</evidence>
<evidence type="ECO:0000313" key="5">
    <source>
        <dbReference type="Proteomes" id="UP000672934"/>
    </source>
</evidence>
<evidence type="ECO:0000313" key="4">
    <source>
        <dbReference type="EMBL" id="CAG2155513.1"/>
    </source>
</evidence>
<dbReference type="PROSITE" id="PS52050">
    <property type="entry name" value="WYL"/>
    <property type="match status" value="1"/>
</dbReference>
<protein>
    <recommendedName>
        <fullName evidence="6">WYL domain-containing protein</fullName>
    </recommendedName>
</protein>
<name>A0A916N6H3_9BURK</name>
<proteinExistence type="predicted"/>
<dbReference type="PIRSF" id="PIRSF015558">
    <property type="entry name" value="Txn_reg_DeoR_prd"/>
    <property type="match status" value="1"/>
</dbReference>
<feature type="domain" description="DNA-binding transcriptional repressor CapW winged helix-turn-helix" evidence="3">
    <location>
        <begin position="11"/>
        <end position="89"/>
    </location>
</feature>
<dbReference type="RefSeq" id="WP_211950274.1">
    <property type="nucleotide sequence ID" value="NZ_CAJPUY010000025.1"/>
</dbReference>
<dbReference type="AlphaFoldDB" id="A0A916N6H3"/>
<keyword evidence="5" id="KW-1185">Reference proteome</keyword>
<comment type="caution">
    <text evidence="4">The sequence shown here is derived from an EMBL/GenBank/DDBJ whole genome shotgun (WGS) entry which is preliminary data.</text>
</comment>
<dbReference type="InterPro" id="IPR059020">
    <property type="entry name" value="CapW_CTD"/>
</dbReference>
<dbReference type="InterPro" id="IPR016634">
    <property type="entry name" value="CapW-like"/>
</dbReference>
<evidence type="ECO:0008006" key="6">
    <source>
        <dbReference type="Google" id="ProtNLM"/>
    </source>
</evidence>
<dbReference type="EMBL" id="CAJPUY010000025">
    <property type="protein sequence ID" value="CAG2155513.1"/>
    <property type="molecule type" value="Genomic_DNA"/>
</dbReference>
<dbReference type="Pfam" id="PF26109">
    <property type="entry name" value="WHD_BrxR"/>
    <property type="match status" value="1"/>
</dbReference>